<reference evidence="5" key="2">
    <citation type="journal article" date="2023" name="Plants (Basel)">
        <title>Annotation of the Turnera subulata (Passifloraceae) Draft Genome Reveals the S-Locus Evolved after the Divergence of Turneroideae from Passifloroideae in a Stepwise Manner.</title>
        <authorList>
            <person name="Henning P.M."/>
            <person name="Roalson E.H."/>
            <person name="Mir W."/>
            <person name="McCubbin A.G."/>
            <person name="Shore J.S."/>
        </authorList>
    </citation>
    <scope>NUCLEOTIDE SEQUENCE</scope>
    <source>
        <strain evidence="5">F60SS</strain>
    </source>
</reference>
<sequence>MGGKEEVESESKKPRLGEEEEKEVKEEGKEVPDYEFQWEDTSGYVSDEADDDGDDDDGCLTYQNAPVISCDEDDYIDADHREQYHRYRKQIRDSDGFDLDFDPPLVPDGFIRVPNLDTYRGLKESLDFAVNDNNNNHKRPKLENHRILKATTQGCDGSTFYITFEATDMYTGLTGT</sequence>
<organism evidence="5 6">
    <name type="scientific">Turnera subulata</name>
    <dbReference type="NCBI Taxonomy" id="218843"/>
    <lineage>
        <taxon>Eukaryota</taxon>
        <taxon>Viridiplantae</taxon>
        <taxon>Streptophyta</taxon>
        <taxon>Embryophyta</taxon>
        <taxon>Tracheophyta</taxon>
        <taxon>Spermatophyta</taxon>
        <taxon>Magnoliopsida</taxon>
        <taxon>eudicotyledons</taxon>
        <taxon>Gunneridae</taxon>
        <taxon>Pentapetalae</taxon>
        <taxon>rosids</taxon>
        <taxon>fabids</taxon>
        <taxon>Malpighiales</taxon>
        <taxon>Passifloraceae</taxon>
        <taxon>Turnera</taxon>
    </lineage>
</organism>
<dbReference type="InterPro" id="IPR046350">
    <property type="entry name" value="Cystatin_sf"/>
</dbReference>
<dbReference type="EMBL" id="JAKUCV010002183">
    <property type="protein sequence ID" value="KAJ4843677.1"/>
    <property type="molecule type" value="Genomic_DNA"/>
</dbReference>
<comment type="caution">
    <text evidence="5">The sequence shown here is derived from an EMBL/GenBank/DDBJ whole genome shotgun (WGS) entry which is preliminary data.</text>
</comment>
<protein>
    <recommendedName>
        <fullName evidence="4">Cystatin domain-containing protein</fullName>
    </recommendedName>
</protein>
<feature type="domain" description="Cystatin" evidence="4">
    <location>
        <begin position="120"/>
        <end position="168"/>
    </location>
</feature>
<evidence type="ECO:0000259" key="4">
    <source>
        <dbReference type="Pfam" id="PF00031"/>
    </source>
</evidence>
<evidence type="ECO:0000313" key="6">
    <source>
        <dbReference type="Proteomes" id="UP001141552"/>
    </source>
</evidence>
<accession>A0A9Q0JJU3</accession>
<proteinExistence type="predicted"/>
<feature type="region of interest" description="Disordered" evidence="3">
    <location>
        <begin position="1"/>
        <end position="57"/>
    </location>
</feature>
<dbReference type="Pfam" id="PF00031">
    <property type="entry name" value="Cystatin"/>
    <property type="match status" value="1"/>
</dbReference>
<dbReference type="PANTHER" id="PTHR31228">
    <property type="entry name" value="CYSTATIN/MONELLIN SUPERFAMILY PROTEIN"/>
    <property type="match status" value="1"/>
</dbReference>
<evidence type="ECO:0000256" key="2">
    <source>
        <dbReference type="ARBA" id="ARBA00022704"/>
    </source>
</evidence>
<keyword evidence="2" id="KW-0789">Thiol protease inhibitor</keyword>
<dbReference type="Proteomes" id="UP001141552">
    <property type="component" value="Unassembled WGS sequence"/>
</dbReference>
<keyword evidence="6" id="KW-1185">Reference proteome</keyword>
<gene>
    <name evidence="5" type="ORF">Tsubulata_016589</name>
</gene>
<dbReference type="Gene3D" id="3.10.450.10">
    <property type="match status" value="1"/>
</dbReference>
<evidence type="ECO:0000313" key="5">
    <source>
        <dbReference type="EMBL" id="KAJ4843677.1"/>
    </source>
</evidence>
<name>A0A9Q0JJU3_9ROSI</name>
<dbReference type="AlphaFoldDB" id="A0A9Q0JJU3"/>
<dbReference type="GO" id="GO:0004869">
    <property type="term" value="F:cysteine-type endopeptidase inhibitor activity"/>
    <property type="evidence" value="ECO:0007669"/>
    <property type="project" value="UniProtKB-KW"/>
</dbReference>
<dbReference type="OrthoDB" id="1625419at2759"/>
<evidence type="ECO:0000256" key="3">
    <source>
        <dbReference type="SAM" id="MobiDB-lite"/>
    </source>
</evidence>
<keyword evidence="1" id="KW-0646">Protease inhibitor</keyword>
<feature type="compositionally biased region" description="Basic and acidic residues" evidence="3">
    <location>
        <begin position="1"/>
        <end position="32"/>
    </location>
</feature>
<evidence type="ECO:0000256" key="1">
    <source>
        <dbReference type="ARBA" id="ARBA00022690"/>
    </source>
</evidence>
<feature type="compositionally biased region" description="Acidic residues" evidence="3">
    <location>
        <begin position="47"/>
        <end position="57"/>
    </location>
</feature>
<dbReference type="InterPro" id="IPR000010">
    <property type="entry name" value="Cystatin_dom"/>
</dbReference>
<dbReference type="CDD" id="cd00042">
    <property type="entry name" value="CY"/>
    <property type="match status" value="1"/>
</dbReference>
<dbReference type="PANTHER" id="PTHR31228:SF22">
    <property type="entry name" value="CYSTATIN_MONELLIN SUPERFAMILY PROTEIN"/>
    <property type="match status" value="1"/>
</dbReference>
<dbReference type="SUPFAM" id="SSF54403">
    <property type="entry name" value="Cystatin/monellin"/>
    <property type="match status" value="1"/>
</dbReference>
<reference evidence="5" key="1">
    <citation type="submission" date="2022-02" db="EMBL/GenBank/DDBJ databases">
        <authorList>
            <person name="Henning P.M."/>
            <person name="McCubbin A.G."/>
            <person name="Shore J.S."/>
        </authorList>
    </citation>
    <scope>NUCLEOTIDE SEQUENCE</scope>
    <source>
        <strain evidence="5">F60SS</strain>
        <tissue evidence="5">Leaves</tissue>
    </source>
</reference>